<dbReference type="AlphaFoldDB" id="A0A815RJL7"/>
<dbReference type="EMBL" id="CAJOBC010086285">
    <property type="protein sequence ID" value="CAF4342073.1"/>
    <property type="molecule type" value="Genomic_DNA"/>
</dbReference>
<evidence type="ECO:0000313" key="3">
    <source>
        <dbReference type="Proteomes" id="UP000663829"/>
    </source>
</evidence>
<dbReference type="OrthoDB" id="422220at2759"/>
<reference evidence="1" key="1">
    <citation type="submission" date="2021-02" db="EMBL/GenBank/DDBJ databases">
        <authorList>
            <person name="Nowell W R."/>
        </authorList>
    </citation>
    <scope>NUCLEOTIDE SEQUENCE</scope>
</reference>
<feature type="non-terminal residue" evidence="1">
    <location>
        <position position="1"/>
    </location>
</feature>
<sequence>MRPWLSFQSHEHAILNLNRLSQYTKPNIRIITGKSSVDKPIEFPMLSDQQECRTQILKATTDSDVDKLSLQSFIQFLSRRFQFFLFPYYQYNTSIPNLGSIVIRQMIEEAKSLADIDFKNENFRKVYFVYDPGFSLQLLHPNWMAVPEQIKNLFKNNDPLERDVFVGKDRHAILLSWLLNVPENHFNTLLIQTKFVLTENTTYKLFHLHERKLTRTPLIIEGDTGVGKTYLLHFYSLLLNTRILIDRALDIAPCLLEKTSLWLLTTILPLIGPTIFYKVAQTFSSEADGTTKCITADDDHSTSTDISLNDIYRYNSIVDGFNLKAVEVKDALQAFLYTADELQKLWECILRITEKEESNIQNDTDGVYYLRLPTKEDRQQQGDSSGPTREDFDINISRIIPDFGQSVQNELETFVTTENFLFPPGV</sequence>
<keyword evidence="3" id="KW-1185">Reference proteome</keyword>
<dbReference type="Proteomes" id="UP000663829">
    <property type="component" value="Unassembled WGS sequence"/>
</dbReference>
<evidence type="ECO:0000313" key="2">
    <source>
        <dbReference type="EMBL" id="CAF4342073.1"/>
    </source>
</evidence>
<accession>A0A815RJL7</accession>
<comment type="caution">
    <text evidence="1">The sequence shown here is derived from an EMBL/GenBank/DDBJ whole genome shotgun (WGS) entry which is preliminary data.</text>
</comment>
<evidence type="ECO:0000313" key="1">
    <source>
        <dbReference type="EMBL" id="CAF1475945.1"/>
    </source>
</evidence>
<name>A0A815RJL7_9BILA</name>
<proteinExistence type="predicted"/>
<organism evidence="1 3">
    <name type="scientific">Didymodactylos carnosus</name>
    <dbReference type="NCBI Taxonomy" id="1234261"/>
    <lineage>
        <taxon>Eukaryota</taxon>
        <taxon>Metazoa</taxon>
        <taxon>Spiralia</taxon>
        <taxon>Gnathifera</taxon>
        <taxon>Rotifera</taxon>
        <taxon>Eurotatoria</taxon>
        <taxon>Bdelloidea</taxon>
        <taxon>Philodinida</taxon>
        <taxon>Philodinidae</taxon>
        <taxon>Didymodactylos</taxon>
    </lineage>
</organism>
<protein>
    <submittedName>
        <fullName evidence="1">Uncharacterized protein</fullName>
    </submittedName>
</protein>
<dbReference type="EMBL" id="CAJNOQ010020813">
    <property type="protein sequence ID" value="CAF1475945.1"/>
    <property type="molecule type" value="Genomic_DNA"/>
</dbReference>
<gene>
    <name evidence="1" type="ORF">GPM918_LOCUS35634</name>
    <name evidence="2" type="ORF">SRO942_LOCUS36354</name>
</gene>
<dbReference type="Proteomes" id="UP000681722">
    <property type="component" value="Unassembled WGS sequence"/>
</dbReference>